<dbReference type="PANTHER" id="PTHR43559:SF3">
    <property type="entry name" value="HYDROLASE YCAC-RELATED"/>
    <property type="match status" value="1"/>
</dbReference>
<reference evidence="2 3" key="1">
    <citation type="submission" date="2021-08" db="EMBL/GenBank/DDBJ databases">
        <title>Comparative Genomics Analysis of the Genus Qipengyuania Reveals Extensive Genetic Diversity and Metabolic Versatility, Including the Description of Fifteen Novel Species.</title>
        <authorList>
            <person name="Liu Y."/>
        </authorList>
    </citation>
    <scope>NUCLEOTIDE SEQUENCE [LARGE SCALE GENOMIC DNA]</scope>
    <source>
        <strain evidence="2 3">6D47A</strain>
    </source>
</reference>
<evidence type="ECO:0000259" key="1">
    <source>
        <dbReference type="Pfam" id="PF00857"/>
    </source>
</evidence>
<sequence>MRNYTQSRFSKDDAALLLIDHQSGIMQLVHDYSPAEFRSNVLALGKIGKVFDLPVILSSSYETGPNGPIIPELLAMYPQAPVIRRPGQISAWDNEEFVAAVEATGRRKLIMAGVTTDVCLAFPAMQAAAAGYEVYGVIDASGAHDFATQSMAVQRLVMHGVTPVTWLMVAAELQRDWRNKTAEGTGKLFHEHLLNYGMLIDNHMALTGGQQ</sequence>
<evidence type="ECO:0000313" key="3">
    <source>
        <dbReference type="Proteomes" id="UP000755104"/>
    </source>
</evidence>
<dbReference type="InterPro" id="IPR053152">
    <property type="entry name" value="Hydrolase_YcaC-like"/>
</dbReference>
<dbReference type="PANTHER" id="PTHR43559">
    <property type="entry name" value="HYDROLASE YCAC-RELATED"/>
    <property type="match status" value="1"/>
</dbReference>
<dbReference type="Pfam" id="PF00857">
    <property type="entry name" value="Isochorismatase"/>
    <property type="match status" value="1"/>
</dbReference>
<gene>
    <name evidence="2" type="ORF">K3174_04150</name>
</gene>
<dbReference type="Gene3D" id="3.40.50.850">
    <property type="entry name" value="Isochorismatase-like"/>
    <property type="match status" value="1"/>
</dbReference>
<name>A0ABS7J6U7_9SPHN</name>
<organism evidence="2 3">
    <name type="scientific">Qipengyuania qiaonensis</name>
    <dbReference type="NCBI Taxonomy" id="2867240"/>
    <lineage>
        <taxon>Bacteria</taxon>
        <taxon>Pseudomonadati</taxon>
        <taxon>Pseudomonadota</taxon>
        <taxon>Alphaproteobacteria</taxon>
        <taxon>Sphingomonadales</taxon>
        <taxon>Erythrobacteraceae</taxon>
        <taxon>Qipengyuania</taxon>
    </lineage>
</organism>
<comment type="caution">
    <text evidence="2">The sequence shown here is derived from an EMBL/GenBank/DDBJ whole genome shotgun (WGS) entry which is preliminary data.</text>
</comment>
<dbReference type="InterPro" id="IPR000868">
    <property type="entry name" value="Isochorismatase-like_dom"/>
</dbReference>
<dbReference type="SUPFAM" id="SSF52499">
    <property type="entry name" value="Isochorismatase-like hydrolases"/>
    <property type="match status" value="1"/>
</dbReference>
<dbReference type="InterPro" id="IPR036380">
    <property type="entry name" value="Isochorismatase-like_sf"/>
</dbReference>
<dbReference type="RefSeq" id="WP_221555882.1">
    <property type="nucleotide sequence ID" value="NZ_JAIGNO010000002.1"/>
</dbReference>
<proteinExistence type="predicted"/>
<dbReference type="EMBL" id="JAIGNO010000002">
    <property type="protein sequence ID" value="MBX7481710.1"/>
    <property type="molecule type" value="Genomic_DNA"/>
</dbReference>
<feature type="domain" description="Isochorismatase-like" evidence="1">
    <location>
        <begin position="14"/>
        <end position="166"/>
    </location>
</feature>
<keyword evidence="3" id="KW-1185">Reference proteome</keyword>
<protein>
    <submittedName>
        <fullName evidence="2">Isochorismatase family protein</fullName>
    </submittedName>
</protein>
<dbReference type="Proteomes" id="UP000755104">
    <property type="component" value="Unassembled WGS sequence"/>
</dbReference>
<accession>A0ABS7J6U7</accession>
<evidence type="ECO:0000313" key="2">
    <source>
        <dbReference type="EMBL" id="MBX7481710.1"/>
    </source>
</evidence>